<keyword evidence="4" id="KW-1185">Reference proteome</keyword>
<proteinExistence type="predicted"/>
<evidence type="ECO:0000313" key="4">
    <source>
        <dbReference type="Proteomes" id="UP001470230"/>
    </source>
</evidence>
<feature type="compositionally biased region" description="Basic residues" evidence="2">
    <location>
        <begin position="294"/>
        <end position="315"/>
    </location>
</feature>
<reference evidence="3 4" key="1">
    <citation type="submission" date="2024-04" db="EMBL/GenBank/DDBJ databases">
        <title>Tritrichomonas musculus Genome.</title>
        <authorList>
            <person name="Alves-Ferreira E."/>
            <person name="Grigg M."/>
            <person name="Lorenzi H."/>
            <person name="Galac M."/>
        </authorList>
    </citation>
    <scope>NUCLEOTIDE SEQUENCE [LARGE SCALE GENOMIC DNA]</scope>
    <source>
        <strain evidence="3 4">EAF2021</strain>
    </source>
</reference>
<sequence length="332" mass="38092">MKKEEEHSISLGSNEFSNISPFSTPNTHRISSKSPEDLSNLISDIETLTKEINQYAEENANARLKCKELEEKMEKITMNLNHHIDKSEETNKNLELKNQQLQGVIDNQESLKQQLIDYYAELAFNGINLKKFRAVDYNLLVNLAGREIPVAEDELNSDIKMIISSEPFFHNCHTNEDFIKRCSDLVAEASSPTKYTKPKTKDLDYEELIMKLQQYHDQTHAEIANEMKMLSQERDELLKELKYDKNMNQNNNDLMVSKSSIAPNQSMNSNQGQNLTTNSRSISNIALENSVSKLKQKSKSNHNHSTKSRHHHHQKPPSTSTLSSKSRTKSKK</sequence>
<keyword evidence="1" id="KW-0175">Coiled coil</keyword>
<feature type="region of interest" description="Disordered" evidence="2">
    <location>
        <begin position="293"/>
        <end position="332"/>
    </location>
</feature>
<feature type="region of interest" description="Disordered" evidence="2">
    <location>
        <begin position="1"/>
        <end position="36"/>
    </location>
</feature>
<dbReference type="Proteomes" id="UP001470230">
    <property type="component" value="Unassembled WGS sequence"/>
</dbReference>
<evidence type="ECO:0000256" key="2">
    <source>
        <dbReference type="SAM" id="MobiDB-lite"/>
    </source>
</evidence>
<feature type="compositionally biased region" description="Low complexity" evidence="2">
    <location>
        <begin position="316"/>
        <end position="325"/>
    </location>
</feature>
<name>A0ABR2L7X6_9EUKA</name>
<organism evidence="3 4">
    <name type="scientific">Tritrichomonas musculus</name>
    <dbReference type="NCBI Taxonomy" id="1915356"/>
    <lineage>
        <taxon>Eukaryota</taxon>
        <taxon>Metamonada</taxon>
        <taxon>Parabasalia</taxon>
        <taxon>Tritrichomonadida</taxon>
        <taxon>Tritrichomonadidae</taxon>
        <taxon>Tritrichomonas</taxon>
    </lineage>
</organism>
<evidence type="ECO:0000313" key="3">
    <source>
        <dbReference type="EMBL" id="KAK8899456.1"/>
    </source>
</evidence>
<protein>
    <submittedName>
        <fullName evidence="3">Uncharacterized protein</fullName>
    </submittedName>
</protein>
<comment type="caution">
    <text evidence="3">The sequence shown here is derived from an EMBL/GenBank/DDBJ whole genome shotgun (WGS) entry which is preliminary data.</text>
</comment>
<evidence type="ECO:0000256" key="1">
    <source>
        <dbReference type="SAM" id="Coils"/>
    </source>
</evidence>
<feature type="coiled-coil region" evidence="1">
    <location>
        <begin position="38"/>
        <end position="114"/>
    </location>
</feature>
<feature type="compositionally biased region" description="Polar residues" evidence="2">
    <location>
        <begin position="10"/>
        <end position="33"/>
    </location>
</feature>
<dbReference type="EMBL" id="JAPFFF010000001">
    <property type="protein sequence ID" value="KAK8899456.1"/>
    <property type="molecule type" value="Genomic_DNA"/>
</dbReference>
<gene>
    <name evidence="3" type="ORF">M9Y10_001772</name>
</gene>
<accession>A0ABR2L7X6</accession>